<dbReference type="Proteomes" id="UP001519332">
    <property type="component" value="Unassembled WGS sequence"/>
</dbReference>
<sequence>MSSTGPVITAVHQVLPVLKDHAAKTEQDRMIAPEVVDALTATGVFGMPIPVRFGGLQSPLDEQVHALTEIASGCGSAAWCTAIYFTGAWAVSLFPDEAASEVFDDPTTRTSIVSSPTGTLTDDGDHYTLAGTWRFNSGIRHADWDVLGAQLGERHVLVLVPRHDLTVHDDWHTSGLQGTGSNSVTATALRVPRHRVLPYPDTSWARLATHPSNDEDFYHYELYPLLSALNAGPAIGLALAAENFFSQHVNGRGITFTRYGSQRDASITHRQLSEVRMKIIAAIALSDRLATGVHEHAMRRKAHSITERAEARALAAYSTMLAREAVDLVQSASGASSIRRDVPVQRLTRDALAMSLHAALNVDSALELHGRVLLDLPAETAFL</sequence>
<reference evidence="5 6" key="1">
    <citation type="submission" date="2021-03" db="EMBL/GenBank/DDBJ databases">
        <title>Sequencing the genomes of 1000 actinobacteria strains.</title>
        <authorList>
            <person name="Klenk H.-P."/>
        </authorList>
    </citation>
    <scope>NUCLEOTIDE SEQUENCE [LARGE SCALE GENOMIC DNA]</scope>
    <source>
        <strain evidence="5 6">DSM 46670</strain>
    </source>
</reference>
<feature type="domain" description="Acyl-CoA dehydrogenase/oxidase N-terminal" evidence="3">
    <location>
        <begin position="18"/>
        <end position="94"/>
    </location>
</feature>
<dbReference type="Pfam" id="PF08028">
    <property type="entry name" value="Acyl-CoA_dh_2"/>
    <property type="match status" value="1"/>
</dbReference>
<feature type="domain" description="Acyl-CoA dehydrogenase C-terminal" evidence="4">
    <location>
        <begin position="231"/>
        <end position="361"/>
    </location>
</feature>
<dbReference type="InterPro" id="IPR036250">
    <property type="entry name" value="AcylCo_DH-like_C"/>
</dbReference>
<dbReference type="PANTHER" id="PTHR48083">
    <property type="entry name" value="MEDIUM-CHAIN SPECIFIC ACYL-COA DEHYDROGENASE, MITOCHONDRIAL-RELATED"/>
    <property type="match status" value="1"/>
</dbReference>
<dbReference type="Gene3D" id="2.40.110.10">
    <property type="entry name" value="Butyryl-CoA Dehydrogenase, subunit A, domain 2"/>
    <property type="match status" value="1"/>
</dbReference>
<evidence type="ECO:0000259" key="4">
    <source>
        <dbReference type="Pfam" id="PF08028"/>
    </source>
</evidence>
<dbReference type="InterPro" id="IPR050741">
    <property type="entry name" value="Acyl-CoA_dehydrogenase"/>
</dbReference>
<dbReference type="Gene3D" id="1.20.140.10">
    <property type="entry name" value="Butyryl-CoA Dehydrogenase, subunit A, domain 3"/>
    <property type="match status" value="1"/>
</dbReference>
<evidence type="ECO:0000313" key="5">
    <source>
        <dbReference type="EMBL" id="MBP2330647.1"/>
    </source>
</evidence>
<dbReference type="InterPro" id="IPR013786">
    <property type="entry name" value="AcylCoA_DH/ox_N"/>
</dbReference>
<organism evidence="5 6">
    <name type="scientific">Kibdelosporangium banguiense</name>
    <dbReference type="NCBI Taxonomy" id="1365924"/>
    <lineage>
        <taxon>Bacteria</taxon>
        <taxon>Bacillati</taxon>
        <taxon>Actinomycetota</taxon>
        <taxon>Actinomycetes</taxon>
        <taxon>Pseudonocardiales</taxon>
        <taxon>Pseudonocardiaceae</taxon>
        <taxon>Kibdelosporangium</taxon>
    </lineage>
</organism>
<dbReference type="RefSeq" id="WP_209647267.1">
    <property type="nucleotide sequence ID" value="NZ_JAGINW010000001.1"/>
</dbReference>
<comment type="caution">
    <text evidence="5">The sequence shown here is derived from an EMBL/GenBank/DDBJ whole genome shotgun (WGS) entry which is preliminary data.</text>
</comment>
<name>A0ABS4U1V5_9PSEU</name>
<keyword evidence="6" id="KW-1185">Reference proteome</keyword>
<dbReference type="Pfam" id="PF02771">
    <property type="entry name" value="Acyl-CoA_dh_N"/>
    <property type="match status" value="1"/>
</dbReference>
<dbReference type="InterPro" id="IPR009100">
    <property type="entry name" value="AcylCoA_DH/oxidase_NM_dom_sf"/>
</dbReference>
<accession>A0ABS4U1V5</accession>
<keyword evidence="1" id="KW-0560">Oxidoreductase</keyword>
<evidence type="ECO:0000313" key="6">
    <source>
        <dbReference type="Proteomes" id="UP001519332"/>
    </source>
</evidence>
<evidence type="ECO:0000256" key="1">
    <source>
        <dbReference type="ARBA" id="ARBA00023002"/>
    </source>
</evidence>
<dbReference type="PANTHER" id="PTHR48083:SF19">
    <property type="entry name" value="FLAVIN-DEPENDENT MONOOXYGENASE, OXYGENASE SUBUNIT HSAA"/>
    <property type="match status" value="1"/>
</dbReference>
<protein>
    <submittedName>
        <fullName evidence="5">Alkylation response protein AidB-like acyl-CoA dehydrogenase</fullName>
    </submittedName>
</protein>
<proteinExistence type="inferred from homology"/>
<comment type="similarity">
    <text evidence="2">Belongs to the HpaH/HsaA monooxygenase family.</text>
</comment>
<dbReference type="PIRSF" id="PIRSF016578">
    <property type="entry name" value="HsaA"/>
    <property type="match status" value="1"/>
</dbReference>
<dbReference type="InterPro" id="IPR013107">
    <property type="entry name" value="Acyl-CoA_DH_C"/>
</dbReference>
<gene>
    <name evidence="5" type="ORF">JOF56_011032</name>
</gene>
<evidence type="ECO:0000259" key="3">
    <source>
        <dbReference type="Pfam" id="PF02771"/>
    </source>
</evidence>
<dbReference type="SUPFAM" id="SSF56645">
    <property type="entry name" value="Acyl-CoA dehydrogenase NM domain-like"/>
    <property type="match status" value="1"/>
</dbReference>
<dbReference type="SUPFAM" id="SSF47203">
    <property type="entry name" value="Acyl-CoA dehydrogenase C-terminal domain-like"/>
    <property type="match status" value="1"/>
</dbReference>
<evidence type="ECO:0000256" key="2">
    <source>
        <dbReference type="ARBA" id="ARBA00049661"/>
    </source>
</evidence>
<dbReference type="InterPro" id="IPR046373">
    <property type="entry name" value="Acyl-CoA_Oxase/DH_mid-dom_sf"/>
</dbReference>
<dbReference type="Gene3D" id="1.10.540.10">
    <property type="entry name" value="Acyl-CoA dehydrogenase/oxidase, N-terminal domain"/>
    <property type="match status" value="1"/>
</dbReference>
<dbReference type="InterPro" id="IPR037069">
    <property type="entry name" value="AcylCoA_DH/ox_N_sf"/>
</dbReference>
<dbReference type="EMBL" id="JAGINW010000001">
    <property type="protein sequence ID" value="MBP2330647.1"/>
    <property type="molecule type" value="Genomic_DNA"/>
</dbReference>